<feature type="compositionally biased region" description="Basic and acidic residues" evidence="1">
    <location>
        <begin position="237"/>
        <end position="251"/>
    </location>
</feature>
<dbReference type="Pfam" id="PF07818">
    <property type="entry name" value="HCNGP"/>
    <property type="match status" value="1"/>
</dbReference>
<dbReference type="GO" id="GO:0005634">
    <property type="term" value="C:nucleus"/>
    <property type="evidence" value="ECO:0007669"/>
    <property type="project" value="TreeGrafter"/>
</dbReference>
<feature type="region of interest" description="Disordered" evidence="1">
    <location>
        <begin position="1"/>
        <end position="122"/>
    </location>
</feature>
<accession>A0AAN8QF19</accession>
<keyword evidence="3" id="KW-1185">Reference proteome</keyword>
<organism evidence="2 3">
    <name type="scientific">Patella caerulea</name>
    <name type="common">Rayed Mediterranean limpet</name>
    <dbReference type="NCBI Taxonomy" id="87958"/>
    <lineage>
        <taxon>Eukaryota</taxon>
        <taxon>Metazoa</taxon>
        <taxon>Spiralia</taxon>
        <taxon>Lophotrochozoa</taxon>
        <taxon>Mollusca</taxon>
        <taxon>Gastropoda</taxon>
        <taxon>Patellogastropoda</taxon>
        <taxon>Patelloidea</taxon>
        <taxon>Patellidae</taxon>
        <taxon>Patella</taxon>
    </lineage>
</organism>
<feature type="compositionally biased region" description="Polar residues" evidence="1">
    <location>
        <begin position="60"/>
        <end position="74"/>
    </location>
</feature>
<dbReference type="InterPro" id="IPR012479">
    <property type="entry name" value="SAP30BP"/>
</dbReference>
<gene>
    <name evidence="2" type="ORF">SNE40_003311</name>
</gene>
<evidence type="ECO:0008006" key="4">
    <source>
        <dbReference type="Google" id="ProtNLM"/>
    </source>
</evidence>
<sequence length="314" mass="35296">MEKKDSSTAISSLLTQYGDASDEEIINEAPGSVDNISDEESENKREENQLTKTEPMIIDENSQNSLKITEYSDTPTKRKLVKKATKLVSYGPDDQEEDKSSSEEEVEEEEEDEFEIKALDRSKGGSCLETEVASSLSRSVLYMPAEDIKLPPEPPGKCTKTLQDKISSLYEKMRRDGLNLNATIQRRKDFRNPSIYEKLIDFCGIDSHGSNFPAEIYNPYLWSKESYYDELDKVQKKEMEKREKDRKDKTKVSSKVEFVTGTKKTSGSVDSSDDKKRKTKWDTAPSASSTLTSSVTGTKSTVIPAVGNISKKSK</sequence>
<name>A0AAN8QF19_PATCE</name>
<dbReference type="PANTHER" id="PTHR13464:SF0">
    <property type="entry name" value="SAP30-BINDING PROTEIN"/>
    <property type="match status" value="1"/>
</dbReference>
<evidence type="ECO:0000313" key="2">
    <source>
        <dbReference type="EMBL" id="KAK6191691.1"/>
    </source>
</evidence>
<dbReference type="EMBL" id="JAZGQO010000002">
    <property type="protein sequence ID" value="KAK6191691.1"/>
    <property type="molecule type" value="Genomic_DNA"/>
</dbReference>
<dbReference type="Proteomes" id="UP001347796">
    <property type="component" value="Unassembled WGS sequence"/>
</dbReference>
<proteinExistence type="predicted"/>
<comment type="caution">
    <text evidence="2">The sequence shown here is derived from an EMBL/GenBank/DDBJ whole genome shotgun (WGS) entry which is preliminary data.</text>
</comment>
<evidence type="ECO:0000313" key="3">
    <source>
        <dbReference type="Proteomes" id="UP001347796"/>
    </source>
</evidence>
<reference evidence="2 3" key="1">
    <citation type="submission" date="2024-01" db="EMBL/GenBank/DDBJ databases">
        <title>The genome of the rayed Mediterranean limpet Patella caerulea (Linnaeus, 1758).</title>
        <authorList>
            <person name="Anh-Thu Weber A."/>
            <person name="Halstead-Nussloch G."/>
        </authorList>
    </citation>
    <scope>NUCLEOTIDE SEQUENCE [LARGE SCALE GENOMIC DNA]</scope>
    <source>
        <strain evidence="2">AATW-2023a</strain>
        <tissue evidence="2">Whole specimen</tissue>
    </source>
</reference>
<dbReference type="AlphaFoldDB" id="A0AAN8QF19"/>
<dbReference type="GO" id="GO:0006355">
    <property type="term" value="P:regulation of DNA-templated transcription"/>
    <property type="evidence" value="ECO:0007669"/>
    <property type="project" value="InterPro"/>
</dbReference>
<dbReference type="PANTHER" id="PTHR13464">
    <property type="entry name" value="TRANSCRIPTIONAL REGULATOR PROTEIN HCNGP"/>
    <property type="match status" value="1"/>
</dbReference>
<feature type="compositionally biased region" description="Acidic residues" evidence="1">
    <location>
        <begin position="93"/>
        <end position="114"/>
    </location>
</feature>
<feature type="compositionally biased region" description="Low complexity" evidence="1">
    <location>
        <begin position="283"/>
        <end position="299"/>
    </location>
</feature>
<evidence type="ECO:0000256" key="1">
    <source>
        <dbReference type="SAM" id="MobiDB-lite"/>
    </source>
</evidence>
<feature type="region of interest" description="Disordered" evidence="1">
    <location>
        <begin position="237"/>
        <end position="299"/>
    </location>
</feature>
<protein>
    <recommendedName>
        <fullName evidence="4">SAP30-binding protein</fullName>
    </recommendedName>
</protein>